<dbReference type="SUPFAM" id="SSF54695">
    <property type="entry name" value="POZ domain"/>
    <property type="match status" value="1"/>
</dbReference>
<keyword evidence="8" id="KW-1185">Reference proteome</keyword>
<dbReference type="InterPro" id="IPR000210">
    <property type="entry name" value="BTB/POZ_dom"/>
</dbReference>
<protein>
    <submittedName>
        <fullName evidence="7">BTB/POZ domain-containing protein NPY4-like</fullName>
    </submittedName>
</protein>
<evidence type="ECO:0000256" key="2">
    <source>
        <dbReference type="ARBA" id="ARBA00022786"/>
    </source>
</evidence>
<evidence type="ECO:0000256" key="1">
    <source>
        <dbReference type="ARBA" id="ARBA00004906"/>
    </source>
</evidence>
<feature type="domain" description="BTB" evidence="5">
    <location>
        <begin position="29"/>
        <end position="97"/>
    </location>
</feature>
<dbReference type="PROSITE" id="PS50097">
    <property type="entry name" value="BTB"/>
    <property type="match status" value="1"/>
</dbReference>
<feature type="domain" description="NPH3" evidence="6">
    <location>
        <begin position="200"/>
        <end position="476"/>
    </location>
</feature>
<evidence type="ECO:0000313" key="7">
    <source>
        <dbReference type="EMBL" id="WOL16956.1"/>
    </source>
</evidence>
<dbReference type="Pfam" id="PF03000">
    <property type="entry name" value="NPH3"/>
    <property type="match status" value="1"/>
</dbReference>
<dbReference type="InterPro" id="IPR043454">
    <property type="entry name" value="NPH3/RPT2-like"/>
</dbReference>
<gene>
    <name evidence="7" type="ORF">Cni_G25744</name>
</gene>
<proteinExistence type="inferred from homology"/>
<name>A0AAQ3QLC1_9LILI</name>
<dbReference type="Gene3D" id="3.30.710.10">
    <property type="entry name" value="Potassium Channel Kv1.1, Chain A"/>
    <property type="match status" value="1"/>
</dbReference>
<dbReference type="PROSITE" id="PS51649">
    <property type="entry name" value="NPH3"/>
    <property type="match status" value="1"/>
</dbReference>
<dbReference type="Proteomes" id="UP001327560">
    <property type="component" value="Chromosome 8"/>
</dbReference>
<dbReference type="EMBL" id="CP136897">
    <property type="protein sequence ID" value="WOL16956.1"/>
    <property type="molecule type" value="Genomic_DNA"/>
</dbReference>
<evidence type="ECO:0000256" key="3">
    <source>
        <dbReference type="PROSITE-ProRule" id="PRU00982"/>
    </source>
</evidence>
<evidence type="ECO:0000313" key="8">
    <source>
        <dbReference type="Proteomes" id="UP001327560"/>
    </source>
</evidence>
<comment type="similarity">
    <text evidence="3">Belongs to the NPH3 family.</text>
</comment>
<feature type="compositionally biased region" description="Polar residues" evidence="4">
    <location>
        <begin position="482"/>
        <end position="501"/>
    </location>
</feature>
<comment type="pathway">
    <text evidence="1">Protein modification; protein ubiquitination.</text>
</comment>
<sequence>MKFMKLGSRPDCFQNDGKDNRFVTADLAADIIVHVGNVKFYLHKFPLLSKSYRMQKLLATTNSDEVDEICIPDIPGGASAFEICAKFCYGMTVTLNAHNVAAARCAAEYLEMHDTMEKGNLIYKIEVFLRTSIFRSWKDSVVVLQTTRFLLPWAEDLKLINHCIDSIASKASIHSSKVEWSYTYNRKKNGVRKENQVPDDWWVEDLCELEIDFFSKIILAIKAKGRASFAVIGEALKAYTYWRFSSSGKRSVRHGGDAMNASFLETIIRLLPSEKACVSCSFLLKLLRAGCLLSCSEMDKKELVKRIGHCLEDASVPDLLIPITSEKKTIYDVDMILRIVKEFMMQEDNEANPTVTEEHQELSVAALASGPSKIAVAKLVDGCLVEIAKDPNLPLSKFMDLAEILPCELRPLHDELYGAIDTYLKEHPGLSKSEKKMVCGLVNCKKLSVDVCTHAVQNERLPLRMVVQVLYFEQMRVSTSTASQAESGGSYGSSKSAITTNTEDEHDLQNTPKAIELSSDETRRESNGHDKIGNRKMKGMETVAPPMLRGVQPCKEHKVLMA</sequence>
<organism evidence="7 8">
    <name type="scientific">Canna indica</name>
    <name type="common">Indian-shot</name>
    <dbReference type="NCBI Taxonomy" id="4628"/>
    <lineage>
        <taxon>Eukaryota</taxon>
        <taxon>Viridiplantae</taxon>
        <taxon>Streptophyta</taxon>
        <taxon>Embryophyta</taxon>
        <taxon>Tracheophyta</taxon>
        <taxon>Spermatophyta</taxon>
        <taxon>Magnoliopsida</taxon>
        <taxon>Liliopsida</taxon>
        <taxon>Zingiberales</taxon>
        <taxon>Cannaceae</taxon>
        <taxon>Canna</taxon>
    </lineage>
</organism>
<reference evidence="7 8" key="1">
    <citation type="submission" date="2023-10" db="EMBL/GenBank/DDBJ databases">
        <title>Chromosome-scale genome assembly provides insights into flower coloration mechanisms of Canna indica.</title>
        <authorList>
            <person name="Li C."/>
        </authorList>
    </citation>
    <scope>NUCLEOTIDE SEQUENCE [LARGE SCALE GENOMIC DNA]</scope>
    <source>
        <tissue evidence="7">Flower</tissue>
    </source>
</reference>
<dbReference type="PANTHER" id="PTHR32370">
    <property type="entry name" value="OS12G0117600 PROTEIN"/>
    <property type="match status" value="1"/>
</dbReference>
<keyword evidence="2" id="KW-0833">Ubl conjugation pathway</keyword>
<dbReference type="AlphaFoldDB" id="A0AAQ3QLC1"/>
<evidence type="ECO:0000259" key="6">
    <source>
        <dbReference type="PROSITE" id="PS51649"/>
    </source>
</evidence>
<evidence type="ECO:0000256" key="4">
    <source>
        <dbReference type="SAM" id="MobiDB-lite"/>
    </source>
</evidence>
<dbReference type="CDD" id="cd18312">
    <property type="entry name" value="BTB_POZ_NPY3-like"/>
    <property type="match status" value="1"/>
</dbReference>
<dbReference type="InterPro" id="IPR027356">
    <property type="entry name" value="NPH3_dom"/>
</dbReference>
<accession>A0AAQ3QLC1</accession>
<feature type="compositionally biased region" description="Basic and acidic residues" evidence="4">
    <location>
        <begin position="520"/>
        <end position="533"/>
    </location>
</feature>
<feature type="region of interest" description="Disordered" evidence="4">
    <location>
        <begin position="482"/>
        <end position="537"/>
    </location>
</feature>
<evidence type="ECO:0000259" key="5">
    <source>
        <dbReference type="PROSITE" id="PS50097"/>
    </source>
</evidence>
<dbReference type="Pfam" id="PF00651">
    <property type="entry name" value="BTB"/>
    <property type="match status" value="1"/>
</dbReference>
<dbReference type="InterPro" id="IPR011333">
    <property type="entry name" value="SKP1/BTB/POZ_sf"/>
</dbReference>